<dbReference type="PROSITE" id="PS50948">
    <property type="entry name" value="PAN"/>
    <property type="match status" value="1"/>
</dbReference>
<dbReference type="Proteomes" id="UP000605986">
    <property type="component" value="Unassembled WGS sequence"/>
</dbReference>
<keyword evidence="1" id="KW-0812">Transmembrane</keyword>
<reference evidence="3" key="1">
    <citation type="submission" date="2020-01" db="EMBL/GenBank/DDBJ databases">
        <title>Identification and distribution of gene clusters putatively required for synthesis of sphingolipid metabolism inhibitors in phylogenetically diverse species of the filamentous fungus Fusarium.</title>
        <authorList>
            <person name="Kim H.-S."/>
            <person name="Busman M."/>
            <person name="Brown D.W."/>
            <person name="Divon H."/>
            <person name="Uhlig S."/>
            <person name="Proctor R.H."/>
        </authorList>
    </citation>
    <scope>NUCLEOTIDE SEQUENCE</scope>
    <source>
        <strain evidence="3">NRRL 53441</strain>
    </source>
</reference>
<organism evidence="3 4">
    <name type="scientific">Fusarium austroafricanum</name>
    <dbReference type="NCBI Taxonomy" id="2364996"/>
    <lineage>
        <taxon>Eukaryota</taxon>
        <taxon>Fungi</taxon>
        <taxon>Dikarya</taxon>
        <taxon>Ascomycota</taxon>
        <taxon>Pezizomycotina</taxon>
        <taxon>Sordariomycetes</taxon>
        <taxon>Hypocreomycetidae</taxon>
        <taxon>Hypocreales</taxon>
        <taxon>Nectriaceae</taxon>
        <taxon>Fusarium</taxon>
        <taxon>Fusarium concolor species complex</taxon>
    </lineage>
</organism>
<sequence length="280" mass="31874">MTVLRYGPAPLHPYLRIILLVAVANCVLTLLFYSQLVLYPLFISSELSFLNVKSTTRNFLESFLRKPEIPRGCVEGYQEVISPGHIVEFKCNRYRQGTTYEDVSSHNDCAALCESLAIDICSYHPPTKRCVVSSLYGNDIPRQGVYYMIKVDAGNIQHEESEEDPFEDAFEDPFYESLTEERDNCLYREVELRAELDRCRSEIVMSSPLCGVQGIALHGRIDMIKVSGVETCKSICLANPLCQAYSASDDPGDWCYIFDRPHGGLTTSYYRHLHTYDRDC</sequence>
<feature type="domain" description="Apple" evidence="2">
    <location>
        <begin position="210"/>
        <end position="280"/>
    </location>
</feature>
<evidence type="ECO:0000313" key="3">
    <source>
        <dbReference type="EMBL" id="KAF4451544.1"/>
    </source>
</evidence>
<dbReference type="EMBL" id="JAADJG010000214">
    <property type="protein sequence ID" value="KAF4451544.1"/>
    <property type="molecule type" value="Genomic_DNA"/>
</dbReference>
<dbReference type="OrthoDB" id="5403707at2759"/>
<evidence type="ECO:0000259" key="2">
    <source>
        <dbReference type="PROSITE" id="PS50948"/>
    </source>
</evidence>
<dbReference type="InterPro" id="IPR003609">
    <property type="entry name" value="Pan_app"/>
</dbReference>
<accession>A0A8H4NUB8</accession>
<proteinExistence type="predicted"/>
<feature type="transmembrane region" description="Helical" evidence="1">
    <location>
        <begin position="14"/>
        <end position="33"/>
    </location>
</feature>
<keyword evidence="1" id="KW-0472">Membrane</keyword>
<gene>
    <name evidence="3" type="ORF">F53441_5501</name>
</gene>
<name>A0A8H4NUB8_9HYPO</name>
<keyword evidence="4" id="KW-1185">Reference proteome</keyword>
<keyword evidence="1" id="KW-1133">Transmembrane helix</keyword>
<comment type="caution">
    <text evidence="3">The sequence shown here is derived from an EMBL/GenBank/DDBJ whole genome shotgun (WGS) entry which is preliminary data.</text>
</comment>
<protein>
    <recommendedName>
        <fullName evidence="2">Apple domain-containing protein</fullName>
    </recommendedName>
</protein>
<evidence type="ECO:0000313" key="4">
    <source>
        <dbReference type="Proteomes" id="UP000605986"/>
    </source>
</evidence>
<dbReference type="AlphaFoldDB" id="A0A8H4NUB8"/>
<evidence type="ECO:0000256" key="1">
    <source>
        <dbReference type="SAM" id="Phobius"/>
    </source>
</evidence>